<keyword evidence="1" id="KW-0479">Metal-binding</keyword>
<feature type="domain" description="Zinc finger PHD-type" evidence="5">
    <location>
        <begin position="8"/>
        <end position="53"/>
    </location>
</feature>
<accession>S8E8M9</accession>
<comment type="caution">
    <text evidence="6">The sequence shown here is derived from an EMBL/GenBank/DDBJ whole genome shotgun (WGS) entry which is preliminary data.</text>
</comment>
<dbReference type="PANTHER" id="PTHR47863">
    <property type="entry name" value="RING/FYVE/PHD ZINC FINGER SUPERFAMILY PROTEIN"/>
    <property type="match status" value="1"/>
</dbReference>
<dbReference type="InterPro" id="IPR011011">
    <property type="entry name" value="Znf_FYVE_PHD"/>
</dbReference>
<evidence type="ECO:0000259" key="5">
    <source>
        <dbReference type="SMART" id="SM00249"/>
    </source>
</evidence>
<dbReference type="InterPro" id="IPR001965">
    <property type="entry name" value="Znf_PHD"/>
</dbReference>
<reference evidence="6 7" key="1">
    <citation type="journal article" date="2013" name="BMC Genomics">
        <title>The miniature genome of a carnivorous plant Genlisea aurea contains a low number of genes and short non-coding sequences.</title>
        <authorList>
            <person name="Leushkin E.V."/>
            <person name="Sutormin R.A."/>
            <person name="Nabieva E.R."/>
            <person name="Penin A.A."/>
            <person name="Kondrashov A.S."/>
            <person name="Logacheva M.D."/>
        </authorList>
    </citation>
    <scope>NUCLEOTIDE SEQUENCE [LARGE SCALE GENOMIC DNA]</scope>
</reference>
<dbReference type="SUPFAM" id="SSF57903">
    <property type="entry name" value="FYVE/PHD zinc finger"/>
    <property type="match status" value="1"/>
</dbReference>
<evidence type="ECO:0000256" key="4">
    <source>
        <dbReference type="SAM" id="MobiDB-lite"/>
    </source>
</evidence>
<evidence type="ECO:0000256" key="1">
    <source>
        <dbReference type="ARBA" id="ARBA00022723"/>
    </source>
</evidence>
<dbReference type="OrthoDB" id="608866at2759"/>
<dbReference type="SMART" id="SM00249">
    <property type="entry name" value="PHD"/>
    <property type="match status" value="1"/>
</dbReference>
<keyword evidence="3" id="KW-0862">Zinc</keyword>
<dbReference type="EMBL" id="AUSU01000925">
    <property type="protein sequence ID" value="EPS72218.1"/>
    <property type="molecule type" value="Genomic_DNA"/>
</dbReference>
<dbReference type="Gene3D" id="1.10.10.60">
    <property type="entry name" value="Homeodomain-like"/>
    <property type="match status" value="1"/>
</dbReference>
<dbReference type="CDD" id="cd00167">
    <property type="entry name" value="SANT"/>
    <property type="match status" value="1"/>
</dbReference>
<organism evidence="6 7">
    <name type="scientific">Genlisea aurea</name>
    <dbReference type="NCBI Taxonomy" id="192259"/>
    <lineage>
        <taxon>Eukaryota</taxon>
        <taxon>Viridiplantae</taxon>
        <taxon>Streptophyta</taxon>
        <taxon>Embryophyta</taxon>
        <taxon>Tracheophyta</taxon>
        <taxon>Spermatophyta</taxon>
        <taxon>Magnoliopsida</taxon>
        <taxon>eudicotyledons</taxon>
        <taxon>Gunneridae</taxon>
        <taxon>Pentapetalae</taxon>
        <taxon>asterids</taxon>
        <taxon>lamiids</taxon>
        <taxon>Lamiales</taxon>
        <taxon>Lentibulariaceae</taxon>
        <taxon>Genlisea</taxon>
    </lineage>
</organism>
<evidence type="ECO:0000256" key="2">
    <source>
        <dbReference type="ARBA" id="ARBA00022771"/>
    </source>
</evidence>
<evidence type="ECO:0000313" key="7">
    <source>
        <dbReference type="Proteomes" id="UP000015453"/>
    </source>
</evidence>
<dbReference type="PANTHER" id="PTHR47863:SF4">
    <property type="entry name" value="RING_FYVE_PHD ZINC FINGER SUPERFAMILY PROTEIN"/>
    <property type="match status" value="1"/>
</dbReference>
<dbReference type="Proteomes" id="UP000015453">
    <property type="component" value="Unassembled WGS sequence"/>
</dbReference>
<evidence type="ECO:0000256" key="3">
    <source>
        <dbReference type="ARBA" id="ARBA00022833"/>
    </source>
</evidence>
<keyword evidence="2" id="KW-0863">Zinc-finger</keyword>
<dbReference type="Gene3D" id="3.30.40.10">
    <property type="entry name" value="Zinc/RING finger domain, C3HC4 (zinc finger)"/>
    <property type="match status" value="1"/>
</dbReference>
<gene>
    <name evidence="6" type="ORF">M569_02550</name>
</gene>
<evidence type="ECO:0000313" key="6">
    <source>
        <dbReference type="EMBL" id="EPS72218.1"/>
    </source>
</evidence>
<keyword evidence="7" id="KW-1185">Reference proteome</keyword>
<dbReference type="InterPro" id="IPR013083">
    <property type="entry name" value="Znf_RING/FYVE/PHD"/>
</dbReference>
<dbReference type="InterPro" id="IPR001005">
    <property type="entry name" value="SANT/Myb"/>
</dbReference>
<protein>
    <recommendedName>
        <fullName evidence="5">Zinc finger PHD-type domain-containing protein</fullName>
    </recommendedName>
</protein>
<name>S8E8M9_9LAMI</name>
<feature type="compositionally biased region" description="Basic and acidic residues" evidence="4">
    <location>
        <begin position="189"/>
        <end position="202"/>
    </location>
</feature>
<dbReference type="GO" id="GO:0008270">
    <property type="term" value="F:zinc ion binding"/>
    <property type="evidence" value="ECO:0007669"/>
    <property type="project" value="UniProtKB-KW"/>
</dbReference>
<dbReference type="AlphaFoldDB" id="S8E8M9"/>
<feature type="region of interest" description="Disordered" evidence="4">
    <location>
        <begin position="183"/>
        <end position="211"/>
    </location>
</feature>
<proteinExistence type="predicted"/>
<sequence>MDISVIDACIKCNKGGRLLSCFTESCPLFIHEGCLGFPARYDGNGRFYCPYCAYKNTVAELRQAERFAVSCKKNLMMFMRGVEENAEKFKGISRDEEKKIHGELDGNVHGAEPGTSSAALFVQPLSCMVNGNTLNFEDKGNKTSSPSKRHDLLPRDEEIEPHLSSESEFQVNDDQRLAIVVYTGQGTSSERDDVRKSDETPSFHRRSYRVSSSAPAAAAASKMFSGYRFDPSLTMRPPRQDIGNLGTNEMFEWRPRKRNRTKSIAWKPEEIAMLKRGVELFRNEKKIPWKKVLEMGIGVFDEFRSPSDLKGQWNNLRVKKSGGASQ</sequence>